<gene>
    <name evidence="1" type="ORF">EPI10_026313</name>
</gene>
<accession>A0A5B6W4A8</accession>
<dbReference type="GO" id="GO:0016301">
    <property type="term" value="F:kinase activity"/>
    <property type="evidence" value="ECO:0007669"/>
    <property type="project" value="UniProtKB-KW"/>
</dbReference>
<dbReference type="OrthoDB" id="850529at2759"/>
<dbReference type="PANTHER" id="PTHR11439:SF486">
    <property type="entry name" value="RLK (RECEPTOR-LIKE KINASE) PROTEIN, PUTATIVE-RELATED"/>
    <property type="match status" value="1"/>
</dbReference>
<dbReference type="EMBL" id="SMMG02000005">
    <property type="protein sequence ID" value="KAA3476216.1"/>
    <property type="molecule type" value="Genomic_DNA"/>
</dbReference>
<dbReference type="AlphaFoldDB" id="A0A5B6W4A8"/>
<keyword evidence="1" id="KW-0808">Transferase</keyword>
<reference evidence="2" key="1">
    <citation type="journal article" date="2019" name="Plant Biotechnol. J.">
        <title>Genome sequencing of the Australian wild diploid species Gossypium australe highlights disease resistance and delayed gland morphogenesis.</title>
        <authorList>
            <person name="Cai Y."/>
            <person name="Cai X."/>
            <person name="Wang Q."/>
            <person name="Wang P."/>
            <person name="Zhang Y."/>
            <person name="Cai C."/>
            <person name="Xu Y."/>
            <person name="Wang K."/>
            <person name="Zhou Z."/>
            <person name="Wang C."/>
            <person name="Geng S."/>
            <person name="Li B."/>
            <person name="Dong Q."/>
            <person name="Hou Y."/>
            <person name="Wang H."/>
            <person name="Ai P."/>
            <person name="Liu Z."/>
            <person name="Yi F."/>
            <person name="Sun M."/>
            <person name="An G."/>
            <person name="Cheng J."/>
            <person name="Zhang Y."/>
            <person name="Shi Q."/>
            <person name="Xie Y."/>
            <person name="Shi X."/>
            <person name="Chang Y."/>
            <person name="Huang F."/>
            <person name="Chen Y."/>
            <person name="Hong S."/>
            <person name="Mi L."/>
            <person name="Sun Q."/>
            <person name="Zhang L."/>
            <person name="Zhou B."/>
            <person name="Peng R."/>
            <person name="Zhang X."/>
            <person name="Liu F."/>
        </authorList>
    </citation>
    <scope>NUCLEOTIDE SEQUENCE [LARGE SCALE GENOMIC DNA]</scope>
    <source>
        <strain evidence="2">cv. PA1801</strain>
    </source>
</reference>
<protein>
    <submittedName>
        <fullName evidence="1">Cysteine-rich RLK (RECEPTOR-like protein kinase) 8</fullName>
    </submittedName>
</protein>
<dbReference type="CDD" id="cd09272">
    <property type="entry name" value="RNase_HI_RT_Ty1"/>
    <property type="match status" value="1"/>
</dbReference>
<organism evidence="1 2">
    <name type="scientific">Gossypium australe</name>
    <dbReference type="NCBI Taxonomy" id="47621"/>
    <lineage>
        <taxon>Eukaryota</taxon>
        <taxon>Viridiplantae</taxon>
        <taxon>Streptophyta</taxon>
        <taxon>Embryophyta</taxon>
        <taxon>Tracheophyta</taxon>
        <taxon>Spermatophyta</taxon>
        <taxon>Magnoliopsida</taxon>
        <taxon>eudicotyledons</taxon>
        <taxon>Gunneridae</taxon>
        <taxon>Pentapetalae</taxon>
        <taxon>rosids</taxon>
        <taxon>malvids</taxon>
        <taxon>Malvales</taxon>
        <taxon>Malvaceae</taxon>
        <taxon>Malvoideae</taxon>
        <taxon>Gossypium</taxon>
    </lineage>
</organism>
<dbReference type="Proteomes" id="UP000325315">
    <property type="component" value="Unassembled WGS sequence"/>
</dbReference>
<comment type="caution">
    <text evidence="1">The sequence shown here is derived from an EMBL/GenBank/DDBJ whole genome shotgun (WGS) entry which is preliminary data.</text>
</comment>
<keyword evidence="1" id="KW-0418">Kinase</keyword>
<dbReference type="PANTHER" id="PTHR11439">
    <property type="entry name" value="GAG-POL-RELATED RETROTRANSPOSON"/>
    <property type="match status" value="1"/>
</dbReference>
<name>A0A5B6W4A8_9ROSI</name>
<proteinExistence type="predicted"/>
<evidence type="ECO:0000313" key="2">
    <source>
        <dbReference type="Proteomes" id="UP000325315"/>
    </source>
</evidence>
<keyword evidence="1" id="KW-0675">Receptor</keyword>
<evidence type="ECO:0000313" key="1">
    <source>
        <dbReference type="EMBL" id="KAA3476216.1"/>
    </source>
</evidence>
<keyword evidence="2" id="KW-1185">Reference proteome</keyword>
<sequence length="155" mass="18299">MGIHCRAQDIKNKFLNWNLEEEVYMEIPSEIKKNYGSKKSSAKSKLRALVVMIWERVWIRRIMEKLGMEFGKTVKIKCDNQATINIAKDPVHHDLTKHVTIDRHFIVEKIENFQVKVIYTLSREQCVDILTKALQGPNLERLYNKLGMYNMYNLT</sequence>